<keyword evidence="2" id="KW-0677">Repeat</keyword>
<dbReference type="SUPFAM" id="SSF57667">
    <property type="entry name" value="beta-beta-alpha zinc fingers"/>
    <property type="match status" value="2"/>
</dbReference>
<evidence type="ECO:0000256" key="7">
    <source>
        <dbReference type="SAM" id="MobiDB-lite"/>
    </source>
</evidence>
<dbReference type="GO" id="GO:0008270">
    <property type="term" value="F:zinc ion binding"/>
    <property type="evidence" value="ECO:0007669"/>
    <property type="project" value="UniProtKB-KW"/>
</dbReference>
<dbReference type="GO" id="GO:0001228">
    <property type="term" value="F:DNA-binding transcription activator activity, RNA polymerase II-specific"/>
    <property type="evidence" value="ECO:0007669"/>
    <property type="project" value="TreeGrafter"/>
</dbReference>
<dbReference type="PANTHER" id="PTHR24393">
    <property type="entry name" value="ZINC FINGER PROTEIN"/>
    <property type="match status" value="1"/>
</dbReference>
<reference evidence="9" key="1">
    <citation type="journal article" date="2020" name="Stud. Mycol.">
        <title>101 Dothideomycetes genomes: a test case for predicting lifestyles and emergence of pathogens.</title>
        <authorList>
            <person name="Haridas S."/>
            <person name="Albert R."/>
            <person name="Binder M."/>
            <person name="Bloem J."/>
            <person name="Labutti K."/>
            <person name="Salamov A."/>
            <person name="Andreopoulos B."/>
            <person name="Baker S."/>
            <person name="Barry K."/>
            <person name="Bills G."/>
            <person name="Bluhm B."/>
            <person name="Cannon C."/>
            <person name="Castanera R."/>
            <person name="Culley D."/>
            <person name="Daum C."/>
            <person name="Ezra D."/>
            <person name="Gonzalez J."/>
            <person name="Henrissat B."/>
            <person name="Kuo A."/>
            <person name="Liang C."/>
            <person name="Lipzen A."/>
            <person name="Lutzoni F."/>
            <person name="Magnuson J."/>
            <person name="Mondo S."/>
            <person name="Nolan M."/>
            <person name="Ohm R."/>
            <person name="Pangilinan J."/>
            <person name="Park H.-J."/>
            <person name="Ramirez L."/>
            <person name="Alfaro M."/>
            <person name="Sun H."/>
            <person name="Tritt A."/>
            <person name="Yoshinaga Y."/>
            <person name="Zwiers L.-H."/>
            <person name="Turgeon B."/>
            <person name="Goodwin S."/>
            <person name="Spatafora J."/>
            <person name="Crous P."/>
            <person name="Grigoriev I."/>
        </authorList>
    </citation>
    <scope>NUCLEOTIDE SEQUENCE</scope>
    <source>
        <strain evidence="9">SCOH1-5</strain>
    </source>
</reference>
<sequence>MSRSPKRNAIIMDEHNWPLSDIPIPKILLSASPSVDEMPRAEAFATHMAVLDREHLPMSGFHFSTSDAKVNAAEFHRIAARLLSGEDQHVDEDDEEEETPRVPSIPRHLHCDLGKDLSGRHCCSCGKSYSTAFRLTEHIRRCAGINNHPCHICDKIFSTKEALARHITIRHNDDQEPCPECGIRFSSSYLPKHLATGLGGCDSTVQATFTPQLEDDTCLRQPASQRYWVIDGDHSWTKHNAHDSGYVADDAEEAAGQTMSFVTRLLQRPMSSPNTVHCDLCGDEFSSDGDALVEHLGQHSVDFSEKRHKCDDCRIYFANERDLNRHLQSANLTQHCGFTFRHNGPCSGHHPPTYSKLSITNDHALMQRHLWAWELSQFRKHRVAVASILAETLNGSADPHMSLADCKRTYESMLPHFAAANSEGSQSRWSSSQRDSAVDMESLDAHFSRVIDDIDAQRALTAAQLEFNAQHQQHHSDRPDSGVIMQASRVSFHRYNRRTGSPGPASAPSPDKATNSTSERHPSMRKSLLEKTLRKVASEENNARAAAASSAVKRAALGHKRYALSASGFALLKQRAELEERPNTAPGMGMKVAAAAAAAC</sequence>
<protein>
    <recommendedName>
        <fullName evidence="8">C2H2-type domain-containing protein</fullName>
    </recommendedName>
</protein>
<dbReference type="SMART" id="SM00355">
    <property type="entry name" value="ZnF_C2H2"/>
    <property type="match status" value="4"/>
</dbReference>
<evidence type="ECO:0000313" key="10">
    <source>
        <dbReference type="Proteomes" id="UP000799539"/>
    </source>
</evidence>
<dbReference type="Gene3D" id="3.30.160.60">
    <property type="entry name" value="Classic Zinc Finger"/>
    <property type="match status" value="2"/>
</dbReference>
<dbReference type="EMBL" id="ML992672">
    <property type="protein sequence ID" value="KAF2212781.1"/>
    <property type="molecule type" value="Genomic_DNA"/>
</dbReference>
<gene>
    <name evidence="9" type="ORF">CERZMDRAFT_84409</name>
</gene>
<dbReference type="Proteomes" id="UP000799539">
    <property type="component" value="Unassembled WGS sequence"/>
</dbReference>
<dbReference type="OrthoDB" id="40579at2759"/>
<dbReference type="PROSITE" id="PS50157">
    <property type="entry name" value="ZINC_FINGER_C2H2_2"/>
    <property type="match status" value="1"/>
</dbReference>
<dbReference type="GO" id="GO:0000978">
    <property type="term" value="F:RNA polymerase II cis-regulatory region sequence-specific DNA binding"/>
    <property type="evidence" value="ECO:0007669"/>
    <property type="project" value="TreeGrafter"/>
</dbReference>
<evidence type="ECO:0000256" key="1">
    <source>
        <dbReference type="ARBA" id="ARBA00022723"/>
    </source>
</evidence>
<feature type="compositionally biased region" description="Low complexity" evidence="7">
    <location>
        <begin position="500"/>
        <end position="510"/>
    </location>
</feature>
<dbReference type="GO" id="GO:0005634">
    <property type="term" value="C:nucleus"/>
    <property type="evidence" value="ECO:0007669"/>
    <property type="project" value="TreeGrafter"/>
</dbReference>
<dbReference type="PROSITE" id="PS00028">
    <property type="entry name" value="ZINC_FINGER_C2H2_1"/>
    <property type="match status" value="1"/>
</dbReference>
<keyword evidence="3 6" id="KW-0863">Zinc-finger</keyword>
<keyword evidence="5" id="KW-0539">Nucleus</keyword>
<evidence type="ECO:0000256" key="4">
    <source>
        <dbReference type="ARBA" id="ARBA00022833"/>
    </source>
</evidence>
<keyword evidence="4" id="KW-0862">Zinc</keyword>
<name>A0A6A6FHF6_9PEZI</name>
<evidence type="ECO:0000256" key="5">
    <source>
        <dbReference type="ARBA" id="ARBA00023242"/>
    </source>
</evidence>
<evidence type="ECO:0000256" key="2">
    <source>
        <dbReference type="ARBA" id="ARBA00022737"/>
    </source>
</evidence>
<evidence type="ECO:0000256" key="6">
    <source>
        <dbReference type="PROSITE-ProRule" id="PRU00042"/>
    </source>
</evidence>
<evidence type="ECO:0000259" key="8">
    <source>
        <dbReference type="PROSITE" id="PS50157"/>
    </source>
</evidence>
<dbReference type="PANTHER" id="PTHR24393:SF34">
    <property type="entry name" value="PR_SET DOMAIN 13"/>
    <property type="match status" value="1"/>
</dbReference>
<keyword evidence="1" id="KW-0479">Metal-binding</keyword>
<dbReference type="InterPro" id="IPR036236">
    <property type="entry name" value="Znf_C2H2_sf"/>
</dbReference>
<accession>A0A6A6FHF6</accession>
<feature type="domain" description="C2H2-type" evidence="8">
    <location>
        <begin position="148"/>
        <end position="176"/>
    </location>
</feature>
<proteinExistence type="predicted"/>
<feature type="region of interest" description="Disordered" evidence="7">
    <location>
        <begin position="495"/>
        <end position="525"/>
    </location>
</feature>
<dbReference type="AlphaFoldDB" id="A0A6A6FHF6"/>
<evidence type="ECO:0000256" key="3">
    <source>
        <dbReference type="ARBA" id="ARBA00022771"/>
    </source>
</evidence>
<evidence type="ECO:0000313" key="9">
    <source>
        <dbReference type="EMBL" id="KAF2212781.1"/>
    </source>
</evidence>
<dbReference type="InterPro" id="IPR013087">
    <property type="entry name" value="Znf_C2H2_type"/>
</dbReference>
<organism evidence="9 10">
    <name type="scientific">Cercospora zeae-maydis SCOH1-5</name>
    <dbReference type="NCBI Taxonomy" id="717836"/>
    <lineage>
        <taxon>Eukaryota</taxon>
        <taxon>Fungi</taxon>
        <taxon>Dikarya</taxon>
        <taxon>Ascomycota</taxon>
        <taxon>Pezizomycotina</taxon>
        <taxon>Dothideomycetes</taxon>
        <taxon>Dothideomycetidae</taxon>
        <taxon>Mycosphaerellales</taxon>
        <taxon>Mycosphaerellaceae</taxon>
        <taxon>Cercospora</taxon>
    </lineage>
</organism>
<keyword evidence="10" id="KW-1185">Reference proteome</keyword>
<dbReference type="Pfam" id="PF00096">
    <property type="entry name" value="zf-C2H2"/>
    <property type="match status" value="1"/>
</dbReference>